<dbReference type="EMBL" id="JAJISC010000005">
    <property type="protein sequence ID" value="MCS2610208.1"/>
    <property type="molecule type" value="Genomic_DNA"/>
</dbReference>
<comment type="caution">
    <text evidence="1">The sequence shown here is derived from an EMBL/GenBank/DDBJ whole genome shotgun (WGS) entry which is preliminary data.</text>
</comment>
<organism evidence="1 2">
    <name type="scientific">Halomonas dongshanensis</name>
    <dbReference type="NCBI Taxonomy" id="2890835"/>
    <lineage>
        <taxon>Bacteria</taxon>
        <taxon>Pseudomonadati</taxon>
        <taxon>Pseudomonadota</taxon>
        <taxon>Gammaproteobacteria</taxon>
        <taxon>Oceanospirillales</taxon>
        <taxon>Halomonadaceae</taxon>
        <taxon>Halomonas</taxon>
    </lineage>
</organism>
<evidence type="ECO:0000313" key="2">
    <source>
        <dbReference type="Proteomes" id="UP001165542"/>
    </source>
</evidence>
<name>A0ABT2EF47_9GAMM</name>
<evidence type="ECO:0000313" key="1">
    <source>
        <dbReference type="EMBL" id="MCS2610208.1"/>
    </source>
</evidence>
<proteinExistence type="predicted"/>
<dbReference type="InterPro" id="IPR038086">
    <property type="entry name" value="DUF2789_sf"/>
</dbReference>
<protein>
    <submittedName>
        <fullName evidence="1">DUF2789 domain-containing protein</fullName>
    </submittedName>
</protein>
<dbReference type="Proteomes" id="UP001165542">
    <property type="component" value="Unassembled WGS sequence"/>
</dbReference>
<sequence length="81" mass="9202">MEQPIHHFSDLFAQLGLPSDGESIEAFIRQHSPIPEGTRLADAECWNESQADFLRQAIERDADWAEIVGHLDATMRNDPRT</sequence>
<keyword evidence="2" id="KW-1185">Reference proteome</keyword>
<dbReference type="Pfam" id="PF10982">
    <property type="entry name" value="DUF2789"/>
    <property type="match status" value="1"/>
</dbReference>
<dbReference type="Gene3D" id="1.10.10.1130">
    <property type="entry name" value="Uncharacterised protein PF10982, DUF2789"/>
    <property type="match status" value="1"/>
</dbReference>
<dbReference type="InterPro" id="IPR021250">
    <property type="entry name" value="DUF2789"/>
</dbReference>
<reference evidence="1" key="1">
    <citation type="submission" date="2021-11" db="EMBL/GenBank/DDBJ databases">
        <title>Halomonas sp., isolated from a coastal aquaculture zone in Dongshan Bay.</title>
        <authorList>
            <person name="Lin W."/>
        </authorList>
    </citation>
    <scope>NUCLEOTIDE SEQUENCE</scope>
    <source>
        <strain evidence="1">Yzlin-01</strain>
    </source>
</reference>
<gene>
    <name evidence="1" type="ORF">LLY24_12870</name>
</gene>
<dbReference type="RefSeq" id="WP_259036707.1">
    <property type="nucleotide sequence ID" value="NZ_JAJISC010000005.1"/>
</dbReference>
<accession>A0ABT2EF47</accession>